<dbReference type="Gene3D" id="1.20.120.520">
    <property type="entry name" value="nmb1532 protein domain like"/>
    <property type="match status" value="1"/>
</dbReference>
<organism evidence="2 3">
    <name type="scientific">Roseateles flavus</name>
    <dbReference type="NCBI Taxonomy" id="3149041"/>
    <lineage>
        <taxon>Bacteria</taxon>
        <taxon>Pseudomonadati</taxon>
        <taxon>Pseudomonadota</taxon>
        <taxon>Betaproteobacteria</taxon>
        <taxon>Burkholderiales</taxon>
        <taxon>Sphaerotilaceae</taxon>
        <taxon>Roseateles</taxon>
    </lineage>
</organism>
<gene>
    <name evidence="2" type="ORF">ABDJ40_19130</name>
</gene>
<feature type="domain" description="Hemerythrin-like" evidence="1">
    <location>
        <begin position="25"/>
        <end position="165"/>
    </location>
</feature>
<accession>A0ABV0GIP7</accession>
<dbReference type="PANTHER" id="PTHR39966">
    <property type="entry name" value="BLL2471 PROTEIN-RELATED"/>
    <property type="match status" value="1"/>
</dbReference>
<dbReference type="Pfam" id="PF01814">
    <property type="entry name" value="Hemerythrin"/>
    <property type="match status" value="1"/>
</dbReference>
<evidence type="ECO:0000313" key="2">
    <source>
        <dbReference type="EMBL" id="MEO3714886.1"/>
    </source>
</evidence>
<evidence type="ECO:0000313" key="3">
    <source>
        <dbReference type="Proteomes" id="UP001462640"/>
    </source>
</evidence>
<dbReference type="InterPro" id="IPR012312">
    <property type="entry name" value="Hemerythrin-like"/>
</dbReference>
<dbReference type="PANTHER" id="PTHR39966:SF1">
    <property type="entry name" value="HEMERYTHRIN-LIKE DOMAIN-CONTAINING PROTEIN"/>
    <property type="match status" value="1"/>
</dbReference>
<protein>
    <submittedName>
        <fullName evidence="2">Hemerythrin domain-containing protein</fullName>
    </submittedName>
</protein>
<dbReference type="Proteomes" id="UP001462640">
    <property type="component" value="Unassembled WGS sequence"/>
</dbReference>
<comment type="caution">
    <text evidence="2">The sequence shown here is derived from an EMBL/GenBank/DDBJ whole genome shotgun (WGS) entry which is preliminary data.</text>
</comment>
<name>A0ABV0GIP7_9BURK</name>
<keyword evidence="3" id="KW-1185">Reference proteome</keyword>
<proteinExistence type="predicted"/>
<dbReference type="RefSeq" id="WP_347612004.1">
    <property type="nucleotide sequence ID" value="NZ_JBDPZC010000010.1"/>
</dbReference>
<evidence type="ECO:0000259" key="1">
    <source>
        <dbReference type="Pfam" id="PF01814"/>
    </source>
</evidence>
<dbReference type="CDD" id="cd12108">
    <property type="entry name" value="Hr-like"/>
    <property type="match status" value="1"/>
</dbReference>
<dbReference type="EMBL" id="JBDPZC010000010">
    <property type="protein sequence ID" value="MEO3714886.1"/>
    <property type="molecule type" value="Genomic_DNA"/>
</dbReference>
<sequence>MAQIKFQAPQSQTPEQRFGSSYEQPFELLQACHERVERSLQLLMRLCQHLKVQGVDASARDAARDIRRYFDLAAPLHHQDEELHVFPVLEQLDDEALQEVCTRLRDDHQRIHAQWQVLRTLLAQLDGLPDGPLPTLQQEVLWRASDAFVDIHKEHVRLENQLVFPSAQHGLSTAQQQAMGEEMAARRGLELRQPR</sequence>
<reference evidence="2 3" key="1">
    <citation type="submission" date="2024-05" db="EMBL/GenBank/DDBJ databases">
        <title>Roseateles sp. 2.12 16S ribosomal RNA gene Genome sequencing and assembly.</title>
        <authorList>
            <person name="Woo H."/>
        </authorList>
    </citation>
    <scope>NUCLEOTIDE SEQUENCE [LARGE SCALE GENOMIC DNA]</scope>
    <source>
        <strain evidence="2 3">2.12</strain>
    </source>
</reference>